<dbReference type="PANTHER" id="PTHR30471:SF3">
    <property type="entry name" value="UPF0758 PROTEIN YEES-RELATED"/>
    <property type="match status" value="1"/>
</dbReference>
<gene>
    <name evidence="8" type="ORF">CUZ56_02208</name>
</gene>
<keyword evidence="1" id="KW-0645">Protease</keyword>
<dbReference type="InterPro" id="IPR025657">
    <property type="entry name" value="RadC_JAB"/>
</dbReference>
<dbReference type="NCBIfam" id="TIGR00608">
    <property type="entry name" value="radc"/>
    <property type="match status" value="1"/>
</dbReference>
<dbReference type="EMBL" id="PQSP01000006">
    <property type="protein sequence ID" value="RUS66130.1"/>
    <property type="molecule type" value="Genomic_DNA"/>
</dbReference>
<feature type="domain" description="MPN" evidence="7">
    <location>
        <begin position="132"/>
        <end position="254"/>
    </location>
</feature>
<sequence length="254" mass="27578">MLAHGRFRHKLLLLVHTTHQPDLLNTNTPMSLKSLPADARPREKLITHGASSLADVELLAVLLRTGTKGRSVLTMAQELLSQFGGLAGLLNTSSEELKQFKGLGGTAKRAELIAVLELARRALAQKLKAMPVFTSLQAVTDYLQLQLGALQHEVFAVLFLDTQHHLIEMKKLFYGTLTHSSIYPREVVIAALMHNAHAVILAHNHPSGQTAPSSADKQVTQALTKALALVDIHVLDHIIVGKGQSTSMAEQGLL</sequence>
<keyword evidence="9" id="KW-1185">Reference proteome</keyword>
<evidence type="ECO:0000256" key="5">
    <source>
        <dbReference type="ARBA" id="ARBA00023049"/>
    </source>
</evidence>
<protein>
    <recommendedName>
        <fullName evidence="7">MPN domain-containing protein</fullName>
    </recommendedName>
</protein>
<keyword evidence="4" id="KW-0862">Zinc</keyword>
<evidence type="ECO:0000256" key="4">
    <source>
        <dbReference type="ARBA" id="ARBA00022833"/>
    </source>
</evidence>
<dbReference type="InterPro" id="IPR046778">
    <property type="entry name" value="UPF0758_N"/>
</dbReference>
<evidence type="ECO:0000256" key="3">
    <source>
        <dbReference type="ARBA" id="ARBA00022801"/>
    </source>
</evidence>
<keyword evidence="2" id="KW-0479">Metal-binding</keyword>
<dbReference type="InterPro" id="IPR020891">
    <property type="entry name" value="UPF0758_CS"/>
</dbReference>
<dbReference type="PROSITE" id="PS01302">
    <property type="entry name" value="UPF0758"/>
    <property type="match status" value="1"/>
</dbReference>
<dbReference type="PROSITE" id="PS50249">
    <property type="entry name" value="MPN"/>
    <property type="match status" value="1"/>
</dbReference>
<dbReference type="NCBIfam" id="NF000642">
    <property type="entry name" value="PRK00024.1"/>
    <property type="match status" value="1"/>
</dbReference>
<evidence type="ECO:0000259" key="7">
    <source>
        <dbReference type="PROSITE" id="PS50249"/>
    </source>
</evidence>
<accession>A0A433SBM2</accession>
<reference evidence="8 9" key="1">
    <citation type="submission" date="2018-01" db="EMBL/GenBank/DDBJ databases">
        <title>Saezia sanguinis gen. nov., sp. nov., in the order Burkholderiales isolated from human blood.</title>
        <authorList>
            <person name="Medina-Pascual M.J."/>
            <person name="Valdezate S."/>
            <person name="Monzon S."/>
            <person name="Cuesta I."/>
            <person name="Carrasco G."/>
            <person name="Villalon P."/>
            <person name="Saez-Nieto J.A."/>
        </authorList>
    </citation>
    <scope>NUCLEOTIDE SEQUENCE [LARGE SCALE GENOMIC DNA]</scope>
    <source>
        <strain evidence="8 9">CNM695-12</strain>
    </source>
</reference>
<dbReference type="Pfam" id="PF04002">
    <property type="entry name" value="RadC"/>
    <property type="match status" value="1"/>
</dbReference>
<evidence type="ECO:0000256" key="1">
    <source>
        <dbReference type="ARBA" id="ARBA00022670"/>
    </source>
</evidence>
<dbReference type="SUPFAM" id="SSF47781">
    <property type="entry name" value="RuvA domain 2-like"/>
    <property type="match status" value="1"/>
</dbReference>
<keyword evidence="3" id="KW-0378">Hydrolase</keyword>
<evidence type="ECO:0000313" key="9">
    <source>
        <dbReference type="Proteomes" id="UP000286947"/>
    </source>
</evidence>
<dbReference type="InterPro" id="IPR001405">
    <property type="entry name" value="UPF0758"/>
</dbReference>
<dbReference type="InterPro" id="IPR010994">
    <property type="entry name" value="RuvA_2-like"/>
</dbReference>
<dbReference type="PANTHER" id="PTHR30471">
    <property type="entry name" value="DNA REPAIR PROTEIN RADC"/>
    <property type="match status" value="1"/>
</dbReference>
<dbReference type="Pfam" id="PF20582">
    <property type="entry name" value="UPF0758_N"/>
    <property type="match status" value="1"/>
</dbReference>
<dbReference type="CDD" id="cd08071">
    <property type="entry name" value="MPN_DUF2466"/>
    <property type="match status" value="1"/>
</dbReference>
<dbReference type="GO" id="GO:0046872">
    <property type="term" value="F:metal ion binding"/>
    <property type="evidence" value="ECO:0007669"/>
    <property type="project" value="UniProtKB-KW"/>
</dbReference>
<dbReference type="InterPro" id="IPR037518">
    <property type="entry name" value="MPN"/>
</dbReference>
<comment type="caution">
    <text evidence="8">The sequence shown here is derived from an EMBL/GenBank/DDBJ whole genome shotgun (WGS) entry which is preliminary data.</text>
</comment>
<name>A0A433SBM2_9BURK</name>
<comment type="similarity">
    <text evidence="6">Belongs to the UPF0758 family.</text>
</comment>
<dbReference type="Proteomes" id="UP000286947">
    <property type="component" value="Unassembled WGS sequence"/>
</dbReference>
<dbReference type="GO" id="GO:0006508">
    <property type="term" value="P:proteolysis"/>
    <property type="evidence" value="ECO:0007669"/>
    <property type="project" value="UniProtKB-KW"/>
</dbReference>
<evidence type="ECO:0000256" key="6">
    <source>
        <dbReference type="RuleBase" id="RU003797"/>
    </source>
</evidence>
<dbReference type="Gene3D" id="3.40.140.10">
    <property type="entry name" value="Cytidine Deaminase, domain 2"/>
    <property type="match status" value="1"/>
</dbReference>
<evidence type="ECO:0000256" key="2">
    <source>
        <dbReference type="ARBA" id="ARBA00022723"/>
    </source>
</evidence>
<organism evidence="8 9">
    <name type="scientific">Saezia sanguinis</name>
    <dbReference type="NCBI Taxonomy" id="1965230"/>
    <lineage>
        <taxon>Bacteria</taxon>
        <taxon>Pseudomonadati</taxon>
        <taxon>Pseudomonadota</taxon>
        <taxon>Betaproteobacteria</taxon>
        <taxon>Burkholderiales</taxon>
        <taxon>Saeziaceae</taxon>
        <taxon>Saezia</taxon>
    </lineage>
</organism>
<proteinExistence type="inferred from homology"/>
<dbReference type="GO" id="GO:0008237">
    <property type="term" value="F:metallopeptidase activity"/>
    <property type="evidence" value="ECO:0007669"/>
    <property type="project" value="UniProtKB-KW"/>
</dbReference>
<keyword evidence="5" id="KW-0482">Metalloprotease</keyword>
<dbReference type="AlphaFoldDB" id="A0A433SBM2"/>
<evidence type="ECO:0000313" key="8">
    <source>
        <dbReference type="EMBL" id="RUS66130.1"/>
    </source>
</evidence>